<name>A0A561EN26_9ACTN</name>
<protein>
    <submittedName>
        <fullName evidence="2">Uncharacterized protein</fullName>
    </submittedName>
</protein>
<keyword evidence="1" id="KW-0472">Membrane</keyword>
<proteinExistence type="predicted"/>
<sequence>MSHNAELWWISAALLLGLCAVAAVVLEIRERRAAAKQRAEAALWKRHGYSLPRQKNGSSR</sequence>
<reference evidence="2 3" key="1">
    <citation type="submission" date="2019-06" db="EMBL/GenBank/DDBJ databases">
        <title>Sequencing the genomes of 1000 actinobacteria strains.</title>
        <authorList>
            <person name="Klenk H.-P."/>
        </authorList>
    </citation>
    <scope>NUCLEOTIDE SEQUENCE [LARGE SCALE GENOMIC DNA]</scope>
    <source>
        <strain evidence="2 3">DSM 41649</strain>
    </source>
</reference>
<organism evidence="2 3">
    <name type="scientific">Kitasatospora atroaurantiaca</name>
    <dbReference type="NCBI Taxonomy" id="285545"/>
    <lineage>
        <taxon>Bacteria</taxon>
        <taxon>Bacillati</taxon>
        <taxon>Actinomycetota</taxon>
        <taxon>Actinomycetes</taxon>
        <taxon>Kitasatosporales</taxon>
        <taxon>Streptomycetaceae</taxon>
        <taxon>Kitasatospora</taxon>
    </lineage>
</organism>
<dbReference type="RefSeq" id="WP_145789538.1">
    <property type="nucleotide sequence ID" value="NZ_BAAABR010000089.1"/>
</dbReference>
<gene>
    <name evidence="2" type="ORF">FB465_2025</name>
</gene>
<dbReference type="EMBL" id="VIVR01000001">
    <property type="protein sequence ID" value="TWE17023.1"/>
    <property type="molecule type" value="Genomic_DNA"/>
</dbReference>
<dbReference type="AlphaFoldDB" id="A0A561EN26"/>
<evidence type="ECO:0000313" key="2">
    <source>
        <dbReference type="EMBL" id="TWE17023.1"/>
    </source>
</evidence>
<keyword evidence="1" id="KW-1133">Transmembrane helix</keyword>
<comment type="caution">
    <text evidence="2">The sequence shown here is derived from an EMBL/GenBank/DDBJ whole genome shotgun (WGS) entry which is preliminary data.</text>
</comment>
<feature type="transmembrane region" description="Helical" evidence="1">
    <location>
        <begin position="6"/>
        <end position="28"/>
    </location>
</feature>
<dbReference type="Proteomes" id="UP000318416">
    <property type="component" value="Unassembled WGS sequence"/>
</dbReference>
<evidence type="ECO:0000256" key="1">
    <source>
        <dbReference type="SAM" id="Phobius"/>
    </source>
</evidence>
<evidence type="ECO:0000313" key="3">
    <source>
        <dbReference type="Proteomes" id="UP000318416"/>
    </source>
</evidence>
<keyword evidence="1" id="KW-0812">Transmembrane</keyword>
<accession>A0A561EN26</accession>
<keyword evidence="3" id="KW-1185">Reference proteome</keyword>